<protein>
    <recommendedName>
        <fullName evidence="3">DUF4123 domain-containing protein</fullName>
    </recommendedName>
</protein>
<reference evidence="2" key="1">
    <citation type="submission" date="2017-05" db="EMBL/GenBank/DDBJ databases">
        <title>Complete and WGS of Bordetella genogroups.</title>
        <authorList>
            <person name="Spilker T."/>
            <person name="Lipuma J."/>
        </authorList>
    </citation>
    <scope>NUCLEOTIDE SEQUENCE [LARGE SCALE GENOMIC DNA]</scope>
    <source>
        <strain evidence="2">AU16122</strain>
    </source>
</reference>
<organism evidence="1 2">
    <name type="scientific">Bordetella genomosp. 10</name>
    <dbReference type="NCBI Taxonomy" id="1416804"/>
    <lineage>
        <taxon>Bacteria</taxon>
        <taxon>Pseudomonadati</taxon>
        <taxon>Pseudomonadota</taxon>
        <taxon>Betaproteobacteria</taxon>
        <taxon>Burkholderiales</taxon>
        <taxon>Alcaligenaceae</taxon>
        <taxon>Bordetella</taxon>
    </lineage>
</organism>
<dbReference type="AlphaFoldDB" id="A0A261S004"/>
<accession>A0A261S004</accession>
<gene>
    <name evidence="1" type="ORF">CAL29_22085</name>
</gene>
<keyword evidence="2" id="KW-1185">Reference proteome</keyword>
<evidence type="ECO:0000313" key="2">
    <source>
        <dbReference type="Proteomes" id="UP000216020"/>
    </source>
</evidence>
<evidence type="ECO:0000313" key="1">
    <source>
        <dbReference type="EMBL" id="OZI30686.1"/>
    </source>
</evidence>
<comment type="caution">
    <text evidence="1">The sequence shown here is derived from an EMBL/GenBank/DDBJ whole genome shotgun (WGS) entry which is preliminary data.</text>
</comment>
<dbReference type="RefSeq" id="WP_094855110.1">
    <property type="nucleotide sequence ID" value="NZ_NEVM01000005.1"/>
</dbReference>
<proteinExistence type="predicted"/>
<dbReference type="Proteomes" id="UP000216020">
    <property type="component" value="Unassembled WGS sequence"/>
</dbReference>
<sequence>MSLVYADLRDYAYAIADGALAREGPPRMARQALVPAQLARSAGVMPHLYDIAAATPLAREAALALALAQEAEGEDLWLSLLLDVDEGVTRDALAQALTTRLVLPLPGVGPCFFRYFDPRVLVQLQWLFTPAQMAWLMGPARRWKYGLAGAWEETRRPEAIAAESPGITQRQAFVLQRLNVVNTLLERLSPATPAAWRDKGQEIARHLERARDHGLQRLRDQEEYAWHGMTVHPRFDSHPLLRARLAALPPDADFPYQVATADLGPEDYDRIRDELNDPTRTLV</sequence>
<dbReference type="EMBL" id="NEVM01000005">
    <property type="protein sequence ID" value="OZI30686.1"/>
    <property type="molecule type" value="Genomic_DNA"/>
</dbReference>
<evidence type="ECO:0008006" key="3">
    <source>
        <dbReference type="Google" id="ProtNLM"/>
    </source>
</evidence>
<name>A0A261S004_9BORD</name>
<dbReference type="OrthoDB" id="8584274at2"/>